<dbReference type="EMBL" id="CAJNNV010025292">
    <property type="protein sequence ID" value="CAE8613676.1"/>
    <property type="molecule type" value="Genomic_DNA"/>
</dbReference>
<dbReference type="OrthoDB" id="185373at2759"/>
<organism evidence="1 2">
    <name type="scientific">Polarella glacialis</name>
    <name type="common">Dinoflagellate</name>
    <dbReference type="NCBI Taxonomy" id="89957"/>
    <lineage>
        <taxon>Eukaryota</taxon>
        <taxon>Sar</taxon>
        <taxon>Alveolata</taxon>
        <taxon>Dinophyceae</taxon>
        <taxon>Suessiales</taxon>
        <taxon>Suessiaceae</taxon>
        <taxon>Polarella</taxon>
    </lineage>
</organism>
<dbReference type="PROSITE" id="PS51257">
    <property type="entry name" value="PROKAR_LIPOPROTEIN"/>
    <property type="match status" value="1"/>
</dbReference>
<evidence type="ECO:0000313" key="1">
    <source>
        <dbReference type="EMBL" id="CAE8613676.1"/>
    </source>
</evidence>
<sequence length="144" mass="15382">MICRPLARRQMELARRRLATESLAGWNMAIAACSSSGSAAPEGGNWQKALWLLSSMRLGDVMPTQISYGLVLRSMARSSGAWEAAVALLRELSLGPAGGRRPRPPSGQHSAQRSLAVAVNAAISACGRDKQWAWALALLARGRT</sequence>
<protein>
    <submittedName>
        <fullName evidence="1">Uncharacterized protein</fullName>
    </submittedName>
</protein>
<dbReference type="Gene3D" id="1.25.40.10">
    <property type="entry name" value="Tetratricopeptide repeat domain"/>
    <property type="match status" value="1"/>
</dbReference>
<dbReference type="AlphaFoldDB" id="A0A813FLL4"/>
<dbReference type="Proteomes" id="UP000654075">
    <property type="component" value="Unassembled WGS sequence"/>
</dbReference>
<comment type="caution">
    <text evidence="1">The sequence shown here is derived from an EMBL/GenBank/DDBJ whole genome shotgun (WGS) entry which is preliminary data.</text>
</comment>
<name>A0A813FLL4_POLGL</name>
<proteinExistence type="predicted"/>
<reference evidence="1" key="1">
    <citation type="submission" date="2021-02" db="EMBL/GenBank/DDBJ databases">
        <authorList>
            <person name="Dougan E. K."/>
            <person name="Rhodes N."/>
            <person name="Thang M."/>
            <person name="Chan C."/>
        </authorList>
    </citation>
    <scope>NUCLEOTIDE SEQUENCE</scope>
</reference>
<gene>
    <name evidence="1" type="ORF">PGLA1383_LOCUS31430</name>
</gene>
<evidence type="ECO:0000313" key="2">
    <source>
        <dbReference type="Proteomes" id="UP000654075"/>
    </source>
</evidence>
<accession>A0A813FLL4</accession>
<keyword evidence="2" id="KW-1185">Reference proteome</keyword>
<dbReference type="InterPro" id="IPR011990">
    <property type="entry name" value="TPR-like_helical_dom_sf"/>
</dbReference>